<comment type="caution">
    <text evidence="1">The sequence shown here is derived from an EMBL/GenBank/DDBJ whole genome shotgun (WGS) entry which is preliminary data.</text>
</comment>
<organism evidence="1 2">
    <name type="scientific">Listeria booriae</name>
    <dbReference type="NCBI Taxonomy" id="1552123"/>
    <lineage>
        <taxon>Bacteria</taxon>
        <taxon>Bacillati</taxon>
        <taxon>Bacillota</taxon>
        <taxon>Bacilli</taxon>
        <taxon>Bacillales</taxon>
        <taxon>Listeriaceae</taxon>
        <taxon>Listeria</taxon>
    </lineage>
</organism>
<protein>
    <submittedName>
        <fullName evidence="1">Uncharacterized protein</fullName>
    </submittedName>
</protein>
<dbReference type="Proteomes" id="UP000543379">
    <property type="component" value="Unassembled WGS sequence"/>
</dbReference>
<sequence>MTQSRYIVLLEKNLAEKIYADDPRFDHLAGRIESGELNEVNAKDGVSVYEISQEQADFHSEVYFPDAEYRDRTLRLAGQALFCSQDEDGRICRMDSKQEELIDGITYLQNPMLQNQCNANVAAVVYLCGNSFKNDFLAEDKSAQKEQNGLYLDADWKQLSVKNMDLTVFLSKMYLSHDRLFPEECLDILQANFDSTDWPKPVYVDSASLVSCEDWQADMGFNAHEIAMYNSAEEFEEDIKVIGLHDFVHMNFCGESISDLMVSASEIWQARENESENWQEFSR</sequence>
<proteinExistence type="predicted"/>
<evidence type="ECO:0000313" key="1">
    <source>
        <dbReference type="EMBL" id="MBC1318418.1"/>
    </source>
</evidence>
<accession>A0A841Y384</accession>
<gene>
    <name evidence="1" type="ORF">HB811_16695</name>
</gene>
<dbReference type="AlphaFoldDB" id="A0A841Y384"/>
<evidence type="ECO:0000313" key="2">
    <source>
        <dbReference type="Proteomes" id="UP000543379"/>
    </source>
</evidence>
<name>A0A841Y384_9LIST</name>
<dbReference type="EMBL" id="JAAROV010000008">
    <property type="protein sequence ID" value="MBC1318418.1"/>
    <property type="molecule type" value="Genomic_DNA"/>
</dbReference>
<dbReference type="RefSeq" id="WP_185383035.1">
    <property type="nucleotide sequence ID" value="NZ_JAAROV010000008.1"/>
</dbReference>
<reference evidence="1 2" key="1">
    <citation type="submission" date="2020-03" db="EMBL/GenBank/DDBJ databases">
        <title>Soil Listeria distribution.</title>
        <authorList>
            <person name="Liao J."/>
            <person name="Wiedmann M."/>
        </authorList>
    </citation>
    <scope>NUCLEOTIDE SEQUENCE [LARGE SCALE GENOMIC DNA]</scope>
    <source>
        <strain evidence="1 2">FSL L7-1816</strain>
    </source>
</reference>